<proteinExistence type="predicted"/>
<feature type="compositionally biased region" description="Low complexity" evidence="1">
    <location>
        <begin position="341"/>
        <end position="356"/>
    </location>
</feature>
<feature type="compositionally biased region" description="Low complexity" evidence="1">
    <location>
        <begin position="137"/>
        <end position="147"/>
    </location>
</feature>
<reference evidence="2 3" key="1">
    <citation type="submission" date="2024-05" db="EMBL/GenBank/DDBJ databases">
        <title>Genome sequence of Ponticoccus litoralis KCCM 90028.</title>
        <authorList>
            <person name="Kim J.M."/>
            <person name="Lee J.K."/>
            <person name="Choi B.J."/>
            <person name="Bayburt H."/>
            <person name="Baek J.H."/>
            <person name="Jeon C.O."/>
        </authorList>
    </citation>
    <scope>NUCLEOTIDE SEQUENCE [LARGE SCALE GENOMIC DNA]</scope>
    <source>
        <strain evidence="2 3">KCCM 90028</strain>
    </source>
</reference>
<keyword evidence="3" id="KW-1185">Reference proteome</keyword>
<evidence type="ECO:0000313" key="2">
    <source>
        <dbReference type="EMBL" id="MEN9060305.1"/>
    </source>
</evidence>
<accession>A0AAW9SFP2</accession>
<evidence type="ECO:0000313" key="3">
    <source>
        <dbReference type="Proteomes" id="UP001428774"/>
    </source>
</evidence>
<dbReference type="EMBL" id="JBDNCH010000002">
    <property type="protein sequence ID" value="MEN9060305.1"/>
    <property type="molecule type" value="Genomic_DNA"/>
</dbReference>
<feature type="compositionally biased region" description="Basic and acidic residues" evidence="1">
    <location>
        <begin position="113"/>
        <end position="132"/>
    </location>
</feature>
<feature type="compositionally biased region" description="Basic and acidic residues" evidence="1">
    <location>
        <begin position="20"/>
        <end position="32"/>
    </location>
</feature>
<feature type="compositionally biased region" description="Basic and acidic residues" evidence="1">
    <location>
        <begin position="148"/>
        <end position="157"/>
    </location>
</feature>
<dbReference type="AlphaFoldDB" id="A0AAW9SFP2"/>
<protein>
    <submittedName>
        <fullName evidence="2">Uncharacterized protein</fullName>
    </submittedName>
</protein>
<evidence type="ECO:0000256" key="1">
    <source>
        <dbReference type="SAM" id="MobiDB-lite"/>
    </source>
</evidence>
<dbReference type="RefSeq" id="WP_347165504.1">
    <property type="nucleotide sequence ID" value="NZ_JBDNCH010000002.1"/>
</dbReference>
<dbReference type="Proteomes" id="UP001428774">
    <property type="component" value="Unassembled WGS sequence"/>
</dbReference>
<name>A0AAW9SFP2_9RHOB</name>
<sequence>MSDPVTNVEIEDVLSSIRRLVTEETRPPRSKPEAVQPGPGRLVLTPSLRVHDAEPPASRAVSDAAPDPVLLTNPTTVSPGAADRTAAENVSPQPLPEVTPQAETARMPGAWRGRAEEKDAPAEGQARRDRLAESFWQQAGAGAVASVAEDRAGRHDPQTPVTDTVGQGDAAQSIPVGSPEAEPLDASTHPDDEDRNGTLARLVGEEVARSFVEGRAQAPLSDAPTQAGSDRSGLEVDPTAQSDAADSDAGDAGFSAEPLHSSGAGLDPLSQGESEAEGGPAVPPAENPTSFDGKIAALQKLLDRARPVAAQDAATDDMQERPTFVRSSTEAALEWEDHSPEATAAPAAEAEATTTAGSQDDPAEDTGGFDPVQARRDIDAEGDETSPRDGALAPATVAEGLEPHDRADGSLAEQAVIDEEVLRQMVSDIVRQELQGVLGERITRNVRKLVRREIHRVVMSQEFD</sequence>
<comment type="caution">
    <text evidence="2">The sequence shown here is derived from an EMBL/GenBank/DDBJ whole genome shotgun (WGS) entry which is preliminary data.</text>
</comment>
<organism evidence="2 3">
    <name type="scientific">Ponticoccus litoralis</name>
    <dbReference type="NCBI Taxonomy" id="422297"/>
    <lineage>
        <taxon>Bacteria</taxon>
        <taxon>Pseudomonadati</taxon>
        <taxon>Pseudomonadota</taxon>
        <taxon>Alphaproteobacteria</taxon>
        <taxon>Rhodobacterales</taxon>
        <taxon>Roseobacteraceae</taxon>
        <taxon>Ponticoccus</taxon>
    </lineage>
</organism>
<gene>
    <name evidence="2" type="ORF">ABFB10_03915</name>
</gene>
<feature type="region of interest" description="Disordered" evidence="1">
    <location>
        <begin position="19"/>
        <end position="408"/>
    </location>
</feature>